<evidence type="ECO:0000313" key="1">
    <source>
        <dbReference type="EMBL" id="ODV59502.1"/>
    </source>
</evidence>
<reference evidence="2" key="1">
    <citation type="submission" date="2016-05" db="EMBL/GenBank/DDBJ databases">
        <title>Comparative genomics of biotechnologically important yeasts.</title>
        <authorList>
            <consortium name="DOE Joint Genome Institute"/>
            <person name="Riley R."/>
            <person name="Haridas S."/>
            <person name="Wolfe K.H."/>
            <person name="Lopes M.R."/>
            <person name="Hittinger C.T."/>
            <person name="Goker M."/>
            <person name="Salamov A."/>
            <person name="Wisecaver J."/>
            <person name="Long T.M."/>
            <person name="Aerts A.L."/>
            <person name="Barry K."/>
            <person name="Choi C."/>
            <person name="Clum A."/>
            <person name="Coughlan A.Y."/>
            <person name="Deshpande S."/>
            <person name="Douglass A.P."/>
            <person name="Hanson S.J."/>
            <person name="Klenk H.-P."/>
            <person name="Labutti K."/>
            <person name="Lapidus A."/>
            <person name="Lindquist E."/>
            <person name="Lipzen A."/>
            <person name="Meier-Kolthoff J.P."/>
            <person name="Ohm R.A."/>
            <person name="Otillar R.P."/>
            <person name="Pangilinan J."/>
            <person name="Peng Y."/>
            <person name="Rokas A."/>
            <person name="Rosa C.A."/>
            <person name="Scheuner C."/>
            <person name="Sibirny A.A."/>
            <person name="Slot J.C."/>
            <person name="Stielow J.B."/>
            <person name="Sun H."/>
            <person name="Kurtzman C.P."/>
            <person name="Blackwell M."/>
            <person name="Grigoriev I.V."/>
            <person name="Jeffries T.W."/>
        </authorList>
    </citation>
    <scope>NUCLEOTIDE SEQUENCE [LARGE SCALE GENOMIC DNA]</scope>
    <source>
        <strain evidence="2">DSM 1968</strain>
    </source>
</reference>
<proteinExistence type="predicted"/>
<dbReference type="RefSeq" id="XP_020045809.1">
    <property type="nucleotide sequence ID" value="XM_020194666.1"/>
</dbReference>
<dbReference type="AlphaFoldDB" id="A0A1D2VD51"/>
<name>A0A1D2VD51_9ASCO</name>
<dbReference type="EMBL" id="KV454485">
    <property type="protein sequence ID" value="ODV59502.1"/>
    <property type="molecule type" value="Genomic_DNA"/>
</dbReference>
<dbReference type="Proteomes" id="UP000095038">
    <property type="component" value="Unassembled WGS sequence"/>
</dbReference>
<gene>
    <name evidence="1" type="ORF">ASCRUDRAFT_81840</name>
</gene>
<evidence type="ECO:0000313" key="2">
    <source>
        <dbReference type="Proteomes" id="UP000095038"/>
    </source>
</evidence>
<organism evidence="1 2">
    <name type="scientific">Ascoidea rubescens DSM 1968</name>
    <dbReference type="NCBI Taxonomy" id="1344418"/>
    <lineage>
        <taxon>Eukaryota</taxon>
        <taxon>Fungi</taxon>
        <taxon>Dikarya</taxon>
        <taxon>Ascomycota</taxon>
        <taxon>Saccharomycotina</taxon>
        <taxon>Saccharomycetes</taxon>
        <taxon>Ascoideaceae</taxon>
        <taxon>Ascoidea</taxon>
    </lineage>
</organism>
<sequence>MPRYPFEDEDEPFRKAFRERRSNLNGQGVIVYDFQSHITYLRKPRQQTIKCSFCKQDTTIGLPCWNCSTLAFPK</sequence>
<protein>
    <submittedName>
        <fullName evidence="1">Uncharacterized protein</fullName>
    </submittedName>
</protein>
<dbReference type="GeneID" id="30968302"/>
<dbReference type="InParanoid" id="A0A1D2VD51"/>
<accession>A0A1D2VD51</accession>
<keyword evidence="2" id="KW-1185">Reference proteome</keyword>